<dbReference type="PANTHER" id="PTHR37544">
    <property type="entry name" value="SPRAY-RELATED"/>
    <property type="match status" value="1"/>
</dbReference>
<feature type="region of interest" description="Disordered" evidence="1">
    <location>
        <begin position="1"/>
        <end position="136"/>
    </location>
</feature>
<feature type="transmembrane region" description="Helical" evidence="2">
    <location>
        <begin position="310"/>
        <end position="331"/>
    </location>
</feature>
<gene>
    <name evidence="3" type="ORF">B0T19DRAFT_422854</name>
</gene>
<accession>A0AAE0IMC0</accession>
<dbReference type="Proteomes" id="UP001286456">
    <property type="component" value="Unassembled WGS sequence"/>
</dbReference>
<feature type="transmembrane region" description="Helical" evidence="2">
    <location>
        <begin position="584"/>
        <end position="607"/>
    </location>
</feature>
<evidence type="ECO:0000256" key="1">
    <source>
        <dbReference type="SAM" id="MobiDB-lite"/>
    </source>
</evidence>
<evidence type="ECO:0000256" key="2">
    <source>
        <dbReference type="SAM" id="Phobius"/>
    </source>
</evidence>
<feature type="transmembrane region" description="Helical" evidence="2">
    <location>
        <begin position="744"/>
        <end position="767"/>
    </location>
</feature>
<dbReference type="EMBL" id="JAUEPO010000003">
    <property type="protein sequence ID" value="KAK3327806.1"/>
    <property type="molecule type" value="Genomic_DNA"/>
</dbReference>
<dbReference type="Pfam" id="PF11915">
    <property type="entry name" value="DUF3433"/>
    <property type="match status" value="2"/>
</dbReference>
<dbReference type="AlphaFoldDB" id="A0AAE0IMC0"/>
<reference evidence="3" key="2">
    <citation type="submission" date="2023-06" db="EMBL/GenBank/DDBJ databases">
        <authorList>
            <consortium name="Lawrence Berkeley National Laboratory"/>
            <person name="Haridas S."/>
            <person name="Hensen N."/>
            <person name="Bonometti L."/>
            <person name="Westerberg I."/>
            <person name="Brannstrom I.O."/>
            <person name="Guillou S."/>
            <person name="Cros-Aarteil S."/>
            <person name="Calhoun S."/>
            <person name="Kuo A."/>
            <person name="Mondo S."/>
            <person name="Pangilinan J."/>
            <person name="Riley R."/>
            <person name="Labutti K."/>
            <person name="Andreopoulos B."/>
            <person name="Lipzen A."/>
            <person name="Chen C."/>
            <person name="Yanf M."/>
            <person name="Daum C."/>
            <person name="Ng V."/>
            <person name="Clum A."/>
            <person name="Steindorff A."/>
            <person name="Ohm R."/>
            <person name="Martin F."/>
            <person name="Silar P."/>
            <person name="Natvig D."/>
            <person name="Lalanne C."/>
            <person name="Gautier V."/>
            <person name="Ament-Velasquez S.L."/>
            <person name="Kruys A."/>
            <person name="Hutchinson M.I."/>
            <person name="Powell A.J."/>
            <person name="Barry K."/>
            <person name="Miller A.N."/>
            <person name="Grigoriev I.V."/>
            <person name="Debuchy R."/>
            <person name="Gladieux P."/>
            <person name="Thoren M.H."/>
            <person name="Johannesson H."/>
        </authorList>
    </citation>
    <scope>NUCLEOTIDE SEQUENCE</scope>
    <source>
        <strain evidence="3">SMH4131-1</strain>
    </source>
</reference>
<keyword evidence="2" id="KW-0472">Membrane</keyword>
<organism evidence="3 4">
    <name type="scientific">Cercophora scortea</name>
    <dbReference type="NCBI Taxonomy" id="314031"/>
    <lineage>
        <taxon>Eukaryota</taxon>
        <taxon>Fungi</taxon>
        <taxon>Dikarya</taxon>
        <taxon>Ascomycota</taxon>
        <taxon>Pezizomycotina</taxon>
        <taxon>Sordariomycetes</taxon>
        <taxon>Sordariomycetidae</taxon>
        <taxon>Sordariales</taxon>
        <taxon>Lasiosphaeriaceae</taxon>
        <taxon>Cercophora</taxon>
    </lineage>
</organism>
<dbReference type="PANTHER" id="PTHR37544:SF3">
    <property type="entry name" value="SPRAY"/>
    <property type="match status" value="1"/>
</dbReference>
<sequence length="865" mass="94926">MNGPNYSVPSRPPLHSSASSNSLSRISDITDFDTYSGGGEPSSFSLQPRPSLVSLQSSDSSSTRSESGDGGHVYSGAPSGWSAINRYSSGGNYEPVPSPSPRLNGLPPLRKRSRSFGHARSSKKRHDTIPEEDGIDLGLISSAAPIGEDEPPTPIDRDGTLFDLSAALGPSTTADDAFVKSLQEQEAQGKLTGGLGQGMKADVVLTESALLAKSPISERAPDRSFSRANLTGLNRRNTLKQLGQSEANKTGAVVELIMKDSDFDSSEVDLSVMAGPESQHPVSRSTFPKENGKSQVFYPQPNWKPFSMRWPYLALLIFCAILLGGGQELIYQKSVRQPLVKFKSPSDIPPEEYFAFKFLPTLVAVSYGVLWQVTDFEVRRLEAFYQLSKEGGALAAESINVDYITSLNFMRPIRAIQCRHYAVAVSSVASILANALVPTLGAACIVLSPDRETRLESPNSEKSILIHPVWSRFLTVVLFLIAILGCILFYQLQSRRSGLLADVKGIAGLASMATVSHILMDFKDMDVATHEDIHHRLKDHRYVLRNSSLAPDDLNPPSKQEIGKYTKNHLSQNPQPLMLRAKGAISFIIGIALFLTLIPVFLFTPATVLTDKAPWFVTALAVCIKLGWGALETDVRMVQPYYILSRRHAPPKTLTLDYTAMPFGWVALSGMLNGHWIVFFVGFGTVMTELLTVLVTSLATVEGRVFVALIKQPDADDKATNPHPPPDDDALKDINAGQETAVSFWISLALAIFILLYMGVVAAVVFVRRRRVFLPRQPNTIASVLAFIHQSKMLYDFVGTAKLSNADMVRRLEDVGKTYGLGWFQGRDGQSHCGVDEEELVSGYKFGYDYSMATKPWEEEEVNWL</sequence>
<feature type="compositionally biased region" description="Low complexity" evidence="1">
    <location>
        <begin position="51"/>
        <end position="65"/>
    </location>
</feature>
<reference evidence="3" key="1">
    <citation type="journal article" date="2023" name="Mol. Phylogenet. Evol.">
        <title>Genome-scale phylogeny and comparative genomics of the fungal order Sordariales.</title>
        <authorList>
            <person name="Hensen N."/>
            <person name="Bonometti L."/>
            <person name="Westerberg I."/>
            <person name="Brannstrom I.O."/>
            <person name="Guillou S."/>
            <person name="Cros-Aarteil S."/>
            <person name="Calhoun S."/>
            <person name="Haridas S."/>
            <person name="Kuo A."/>
            <person name="Mondo S."/>
            <person name="Pangilinan J."/>
            <person name="Riley R."/>
            <person name="LaButti K."/>
            <person name="Andreopoulos B."/>
            <person name="Lipzen A."/>
            <person name="Chen C."/>
            <person name="Yan M."/>
            <person name="Daum C."/>
            <person name="Ng V."/>
            <person name="Clum A."/>
            <person name="Steindorff A."/>
            <person name="Ohm R.A."/>
            <person name="Martin F."/>
            <person name="Silar P."/>
            <person name="Natvig D.O."/>
            <person name="Lalanne C."/>
            <person name="Gautier V."/>
            <person name="Ament-Velasquez S.L."/>
            <person name="Kruys A."/>
            <person name="Hutchinson M.I."/>
            <person name="Powell A.J."/>
            <person name="Barry K."/>
            <person name="Miller A.N."/>
            <person name="Grigoriev I.V."/>
            <person name="Debuchy R."/>
            <person name="Gladieux P."/>
            <person name="Hiltunen Thoren M."/>
            <person name="Johannesson H."/>
        </authorList>
    </citation>
    <scope>NUCLEOTIDE SEQUENCE</scope>
    <source>
        <strain evidence="3">SMH4131-1</strain>
    </source>
</reference>
<evidence type="ECO:0000313" key="3">
    <source>
        <dbReference type="EMBL" id="KAK3327806.1"/>
    </source>
</evidence>
<comment type="caution">
    <text evidence="3">The sequence shown here is derived from an EMBL/GenBank/DDBJ whole genome shotgun (WGS) entry which is preliminary data.</text>
</comment>
<proteinExistence type="predicted"/>
<keyword evidence="2" id="KW-0812">Transmembrane</keyword>
<feature type="transmembrane region" description="Helical" evidence="2">
    <location>
        <begin position="469"/>
        <end position="490"/>
    </location>
</feature>
<evidence type="ECO:0008006" key="5">
    <source>
        <dbReference type="Google" id="ProtNLM"/>
    </source>
</evidence>
<feature type="compositionally biased region" description="Low complexity" evidence="1">
    <location>
        <begin position="13"/>
        <end position="27"/>
    </location>
</feature>
<keyword evidence="4" id="KW-1185">Reference proteome</keyword>
<evidence type="ECO:0000313" key="4">
    <source>
        <dbReference type="Proteomes" id="UP001286456"/>
    </source>
</evidence>
<dbReference type="InterPro" id="IPR021840">
    <property type="entry name" value="DUF3433"/>
</dbReference>
<name>A0AAE0IMC0_9PEZI</name>
<feature type="compositionally biased region" description="Basic residues" evidence="1">
    <location>
        <begin position="109"/>
        <end position="126"/>
    </location>
</feature>
<protein>
    <recommendedName>
        <fullName evidence="5">Spray</fullName>
    </recommendedName>
</protein>
<feature type="transmembrane region" description="Helical" evidence="2">
    <location>
        <begin position="421"/>
        <end position="449"/>
    </location>
</feature>
<keyword evidence="2" id="KW-1133">Transmembrane helix</keyword>